<name>A0A812J498_9DINO</name>
<evidence type="ECO:0000313" key="2">
    <source>
        <dbReference type="Proteomes" id="UP000604046"/>
    </source>
</evidence>
<sequence length="92" mass="10023">MLRVTKLSGEEVASIAVGEVRDARSLKQRLSQLPGVPARFRQRLLLDGSGLEDADELDSPMDLKLVLLPFADVSGRQAEDFVEAAVWDSAAE</sequence>
<dbReference type="EMBL" id="CAJNDS010000336">
    <property type="protein sequence ID" value="CAE7193983.1"/>
    <property type="molecule type" value="Genomic_DNA"/>
</dbReference>
<gene>
    <name evidence="1" type="primary">Kidins220</name>
    <name evidence="1" type="ORF">SNAT2548_LOCUS5268</name>
</gene>
<feature type="non-terminal residue" evidence="1">
    <location>
        <position position="92"/>
    </location>
</feature>
<evidence type="ECO:0000313" key="1">
    <source>
        <dbReference type="EMBL" id="CAE7193983.1"/>
    </source>
</evidence>
<keyword evidence="2" id="KW-1185">Reference proteome</keyword>
<comment type="caution">
    <text evidence="1">The sequence shown here is derived from an EMBL/GenBank/DDBJ whole genome shotgun (WGS) entry which is preliminary data.</text>
</comment>
<organism evidence="1 2">
    <name type="scientific">Symbiodinium natans</name>
    <dbReference type="NCBI Taxonomy" id="878477"/>
    <lineage>
        <taxon>Eukaryota</taxon>
        <taxon>Sar</taxon>
        <taxon>Alveolata</taxon>
        <taxon>Dinophyceae</taxon>
        <taxon>Suessiales</taxon>
        <taxon>Symbiodiniaceae</taxon>
        <taxon>Symbiodinium</taxon>
    </lineage>
</organism>
<proteinExistence type="predicted"/>
<dbReference type="AlphaFoldDB" id="A0A812J498"/>
<dbReference type="OrthoDB" id="417403at2759"/>
<protein>
    <submittedName>
        <fullName evidence="1">Kidins220 protein</fullName>
    </submittedName>
</protein>
<accession>A0A812J498</accession>
<dbReference type="Proteomes" id="UP000604046">
    <property type="component" value="Unassembled WGS sequence"/>
</dbReference>
<reference evidence="1" key="1">
    <citation type="submission" date="2021-02" db="EMBL/GenBank/DDBJ databases">
        <authorList>
            <person name="Dougan E. K."/>
            <person name="Rhodes N."/>
            <person name="Thang M."/>
            <person name="Chan C."/>
        </authorList>
    </citation>
    <scope>NUCLEOTIDE SEQUENCE</scope>
</reference>